<dbReference type="EMBL" id="CAUJNA010003251">
    <property type="protein sequence ID" value="CAJ1397044.1"/>
    <property type="molecule type" value="Genomic_DNA"/>
</dbReference>
<feature type="compositionally biased region" description="Basic and acidic residues" evidence="1">
    <location>
        <begin position="464"/>
        <end position="477"/>
    </location>
</feature>
<feature type="compositionally biased region" description="Polar residues" evidence="1">
    <location>
        <begin position="589"/>
        <end position="600"/>
    </location>
</feature>
<feature type="region of interest" description="Disordered" evidence="1">
    <location>
        <begin position="62"/>
        <end position="212"/>
    </location>
</feature>
<feature type="compositionally biased region" description="Acidic residues" evidence="1">
    <location>
        <begin position="267"/>
        <end position="277"/>
    </location>
</feature>
<feature type="compositionally biased region" description="Low complexity" evidence="1">
    <location>
        <begin position="337"/>
        <end position="354"/>
    </location>
</feature>
<evidence type="ECO:0000313" key="2">
    <source>
        <dbReference type="EMBL" id="CAJ1397044.1"/>
    </source>
</evidence>
<feature type="region of interest" description="Disordered" evidence="1">
    <location>
        <begin position="1"/>
        <end position="30"/>
    </location>
</feature>
<dbReference type="AlphaFoldDB" id="A0AA36J1Z8"/>
<sequence length="644" mass="69953">MASSFNRAFAAGRGSAKAKAGRGRGSQAAQAAAAEAELAKVEANEGKVTCANRALLQQMLSGALSEEEDAQSDEREFLSASMRNVNSQPQARGNVPTIRSPPSGRPGSRGGGFNWPGTQRRASLESQARPSLESTNGVRVTTGAPRPALVTYVSQPRPGSRGAGGSPTGEALSSPASQRWQKPTVRPAVQPKSGAPKAGPPSSYAGMHQARKPDSVAIATGFGRVAAKPRCGPSAFELVKKLQTQDVSWNWSLASMTQGVHGKQESEQDLAEAESGDDGFVMPPGSDGEASQQDDGSAFFMPDADYQDAEDSAADYVAQVKRDLGIEAQVTSREPRAPVAPERVPAQAVAQVPVHTAQARARSSDTRSEAAAPPQVFKSFPRSRSSDPRAHVAAARAYQSADSDDEEDDDDDEQKQGFQWKAGIRDMVKNFAQEERARQASPRSKPSSSPNTRKPPRAPLPSGPEREQRRADEEASKKPRAPVEYTPATVEDYKQRFGKKAEYSELGRLGPDLDDEGLLMKRAIQEKVKQFSKELHRVNKTRAEKVPPTQKAEPKIELQKGKTARDKAKEFAKNVPKPKPAPKQVWHLRSQQVVLTPSQQAEEEVQEKSQEAADWDEIRRRERQHFEDAARVADVRQFLARLAV</sequence>
<feature type="compositionally biased region" description="Basic and acidic residues" evidence="1">
    <location>
        <begin position="552"/>
        <end position="572"/>
    </location>
</feature>
<feature type="region of interest" description="Disordered" evidence="1">
    <location>
        <begin position="328"/>
        <end position="490"/>
    </location>
</feature>
<feature type="compositionally biased region" description="Low complexity" evidence="1">
    <location>
        <begin position="7"/>
        <end position="18"/>
    </location>
</feature>
<dbReference type="Pfam" id="PF15261">
    <property type="entry name" value="JHY"/>
    <property type="match status" value="1"/>
</dbReference>
<feature type="compositionally biased region" description="Acidic residues" evidence="1">
    <location>
        <begin position="402"/>
        <end position="413"/>
    </location>
</feature>
<comment type="caution">
    <text evidence="2">The sequence shown here is derived from an EMBL/GenBank/DDBJ whole genome shotgun (WGS) entry which is preliminary data.</text>
</comment>
<accession>A0AA36J1Z8</accession>
<organism evidence="2 3">
    <name type="scientific">Effrenium voratum</name>
    <dbReference type="NCBI Taxonomy" id="2562239"/>
    <lineage>
        <taxon>Eukaryota</taxon>
        <taxon>Sar</taxon>
        <taxon>Alveolata</taxon>
        <taxon>Dinophyceae</taxon>
        <taxon>Suessiales</taxon>
        <taxon>Symbiodiniaceae</taxon>
        <taxon>Effrenium</taxon>
    </lineage>
</organism>
<keyword evidence="3" id="KW-1185">Reference proteome</keyword>
<dbReference type="Proteomes" id="UP001178507">
    <property type="component" value="Unassembled WGS sequence"/>
</dbReference>
<reference evidence="2" key="1">
    <citation type="submission" date="2023-08" db="EMBL/GenBank/DDBJ databases">
        <authorList>
            <person name="Chen Y."/>
            <person name="Shah S."/>
            <person name="Dougan E. K."/>
            <person name="Thang M."/>
            <person name="Chan C."/>
        </authorList>
    </citation>
    <scope>NUCLEOTIDE SEQUENCE</scope>
</reference>
<feature type="compositionally biased region" description="Polar residues" evidence="1">
    <location>
        <begin position="116"/>
        <end position="139"/>
    </location>
</feature>
<feature type="compositionally biased region" description="Polar residues" evidence="1">
    <location>
        <begin position="441"/>
        <end position="452"/>
    </location>
</feature>
<evidence type="ECO:0000256" key="1">
    <source>
        <dbReference type="SAM" id="MobiDB-lite"/>
    </source>
</evidence>
<feature type="region of interest" description="Disordered" evidence="1">
    <location>
        <begin position="257"/>
        <end position="305"/>
    </location>
</feature>
<protein>
    <submittedName>
        <fullName evidence="2">Uncharacterized protein</fullName>
    </submittedName>
</protein>
<gene>
    <name evidence="2" type="ORF">EVOR1521_LOCUS21141</name>
</gene>
<name>A0AA36J1Z8_9DINO</name>
<feature type="compositionally biased region" description="Polar residues" evidence="1">
    <location>
        <begin position="81"/>
        <end position="91"/>
    </location>
</feature>
<proteinExistence type="predicted"/>
<evidence type="ECO:0000313" key="3">
    <source>
        <dbReference type="Proteomes" id="UP001178507"/>
    </source>
</evidence>
<feature type="region of interest" description="Disordered" evidence="1">
    <location>
        <begin position="538"/>
        <end position="616"/>
    </location>
</feature>
<dbReference type="InterPro" id="IPR027968">
    <property type="entry name" value="JHY"/>
</dbReference>
<feature type="compositionally biased region" description="Basic and acidic residues" evidence="1">
    <location>
        <begin position="423"/>
        <end position="438"/>
    </location>
</feature>
<feature type="compositionally biased region" description="Basic and acidic residues" evidence="1">
    <location>
        <begin position="606"/>
        <end position="616"/>
    </location>
</feature>